<reference evidence="2 3" key="1">
    <citation type="journal article" date="2010" name="Cell">
        <title>The genome of Naegleria gruberi illuminates early eukaryotic versatility.</title>
        <authorList>
            <person name="Fritz-Laylin L.K."/>
            <person name="Prochnik S.E."/>
            <person name="Ginger M.L."/>
            <person name="Dacks J.B."/>
            <person name="Carpenter M.L."/>
            <person name="Field M.C."/>
            <person name="Kuo A."/>
            <person name="Paredez A."/>
            <person name="Chapman J."/>
            <person name="Pham J."/>
            <person name="Shu S."/>
            <person name="Neupane R."/>
            <person name="Cipriano M."/>
            <person name="Mancuso J."/>
            <person name="Tu H."/>
            <person name="Salamov A."/>
            <person name="Lindquist E."/>
            <person name="Shapiro H."/>
            <person name="Lucas S."/>
            <person name="Grigoriev I.V."/>
            <person name="Cande W.Z."/>
            <person name="Fulton C."/>
            <person name="Rokhsar D.S."/>
            <person name="Dawson S.C."/>
        </authorList>
    </citation>
    <scope>NUCLEOTIDE SEQUENCE [LARGE SCALE GENOMIC DNA]</scope>
    <source>
        <strain evidence="2 3">NEG-M</strain>
    </source>
</reference>
<evidence type="ECO:0000313" key="3">
    <source>
        <dbReference type="Proteomes" id="UP000006671"/>
    </source>
</evidence>
<evidence type="ECO:0000259" key="1">
    <source>
        <dbReference type="SMART" id="SM00833"/>
    </source>
</evidence>
<dbReference type="Proteomes" id="UP000006671">
    <property type="component" value="Unassembled WGS sequence"/>
</dbReference>
<dbReference type="VEuPathDB" id="AmoebaDB:NAEGRDRAFT_69614"/>
<evidence type="ECO:0000313" key="2">
    <source>
        <dbReference type="EMBL" id="EFC42537.1"/>
    </source>
</evidence>
<name>D2VL03_NAEGR</name>
<dbReference type="InParanoid" id="D2VL03"/>
<keyword evidence="3" id="KW-1185">Reference proteome</keyword>
<dbReference type="AlphaFoldDB" id="D2VL03"/>
<dbReference type="SUPFAM" id="SSF90002">
    <property type="entry name" value="Hypothetical protein YjiA, C-terminal domain"/>
    <property type="match status" value="1"/>
</dbReference>
<organism evidence="3">
    <name type="scientific">Naegleria gruberi</name>
    <name type="common">Amoeba</name>
    <dbReference type="NCBI Taxonomy" id="5762"/>
    <lineage>
        <taxon>Eukaryota</taxon>
        <taxon>Discoba</taxon>
        <taxon>Heterolobosea</taxon>
        <taxon>Tetramitia</taxon>
        <taxon>Eutetramitia</taxon>
        <taxon>Vahlkampfiidae</taxon>
        <taxon>Naegleria</taxon>
    </lineage>
</organism>
<gene>
    <name evidence="2" type="ORF">NAEGRDRAFT_69614</name>
</gene>
<dbReference type="PANTHER" id="PTHR43603:SF1">
    <property type="entry name" value="ZINC-REGULATED GTPASE METALLOPROTEIN ACTIVATOR 1"/>
    <property type="match status" value="1"/>
</dbReference>
<proteinExistence type="predicted"/>
<dbReference type="PANTHER" id="PTHR43603">
    <property type="entry name" value="COBW DOMAIN-CONTAINING PROTEIN DDB_G0274527"/>
    <property type="match status" value="1"/>
</dbReference>
<dbReference type="SMART" id="SM00833">
    <property type="entry name" value="CobW_C"/>
    <property type="match status" value="1"/>
</dbReference>
<dbReference type="GeneID" id="8851758"/>
<dbReference type="InterPro" id="IPR051927">
    <property type="entry name" value="Zn_Chap_cDPG_Synth"/>
</dbReference>
<accession>D2VL03</accession>
<feature type="domain" description="CobW C-terminal" evidence="1">
    <location>
        <begin position="11"/>
        <end position="95"/>
    </location>
</feature>
<protein>
    <submittedName>
        <fullName evidence="2">Predicted protein</fullName>
    </submittedName>
</protein>
<dbReference type="RefSeq" id="XP_002675281.1">
    <property type="nucleotide sequence ID" value="XM_002675235.1"/>
</dbReference>
<dbReference type="InterPro" id="IPR011629">
    <property type="entry name" value="CobW-like_C"/>
</dbReference>
<sequence>MQTPETFEYGFNSFVYRRRKPFHTEKLFNFLFTERYLKFFDTLGEEESIQLYGKTVFENVKQHFVERVGDRRQEIVFIGLRHNFTGLEQVLDELLISDEDFEKGVEHYSKLCPDNFDSFGITQSV</sequence>
<dbReference type="KEGG" id="ngr:NAEGRDRAFT_69614"/>
<dbReference type="EMBL" id="GG738879">
    <property type="protein sequence ID" value="EFC42537.1"/>
    <property type="molecule type" value="Genomic_DNA"/>
</dbReference>